<dbReference type="RefSeq" id="XP_018146126.1">
    <property type="nucleotide sequence ID" value="XM_018292705.1"/>
</dbReference>
<dbReference type="KEGG" id="pchm:VFPPC_14940"/>
<dbReference type="AlphaFoldDB" id="A0A179FUD6"/>
<dbReference type="Proteomes" id="UP000078397">
    <property type="component" value="Unassembled WGS sequence"/>
</dbReference>
<keyword evidence="2" id="KW-1185">Reference proteome</keyword>
<name>A0A179FUD6_METCM</name>
<organism evidence="1 2">
    <name type="scientific">Pochonia chlamydosporia 170</name>
    <dbReference type="NCBI Taxonomy" id="1380566"/>
    <lineage>
        <taxon>Eukaryota</taxon>
        <taxon>Fungi</taxon>
        <taxon>Dikarya</taxon>
        <taxon>Ascomycota</taxon>
        <taxon>Pezizomycotina</taxon>
        <taxon>Sordariomycetes</taxon>
        <taxon>Hypocreomycetidae</taxon>
        <taxon>Hypocreales</taxon>
        <taxon>Clavicipitaceae</taxon>
        <taxon>Pochonia</taxon>
    </lineage>
</organism>
<gene>
    <name evidence="1" type="ORF">VFPPC_14940</name>
</gene>
<dbReference type="GeneID" id="28856699"/>
<dbReference type="OrthoDB" id="5205989at2759"/>
<dbReference type="EMBL" id="LSBJ02000003">
    <property type="protein sequence ID" value="OAQ69276.1"/>
    <property type="molecule type" value="Genomic_DNA"/>
</dbReference>
<comment type="caution">
    <text evidence="1">The sequence shown here is derived from an EMBL/GenBank/DDBJ whole genome shotgun (WGS) entry which is preliminary data.</text>
</comment>
<accession>A0A179FUD6</accession>
<evidence type="ECO:0000313" key="1">
    <source>
        <dbReference type="EMBL" id="OAQ69276.1"/>
    </source>
</evidence>
<protein>
    <submittedName>
        <fullName evidence="1">Uncharacterized protein</fullName>
    </submittedName>
</protein>
<reference evidence="1 2" key="1">
    <citation type="journal article" date="2016" name="PLoS Pathog.">
        <title>Biosynthesis of antibiotic leucinostatins in bio-control fungus Purpureocillium lilacinum and their inhibition on phytophthora revealed by genome mining.</title>
        <authorList>
            <person name="Wang G."/>
            <person name="Liu Z."/>
            <person name="Lin R."/>
            <person name="Li E."/>
            <person name="Mao Z."/>
            <person name="Ling J."/>
            <person name="Yang Y."/>
            <person name="Yin W.B."/>
            <person name="Xie B."/>
        </authorList>
    </citation>
    <scope>NUCLEOTIDE SEQUENCE [LARGE SCALE GENOMIC DNA]</scope>
    <source>
        <strain evidence="1">170</strain>
    </source>
</reference>
<evidence type="ECO:0000313" key="2">
    <source>
        <dbReference type="Proteomes" id="UP000078397"/>
    </source>
</evidence>
<sequence>MYSESDFTLPFEQVLDCGPASMAPEAPMSTSFTVPSSEKHVLQSVLYRLESLEKEVGKSNRLEKRFDAVDRELLKNSKLEGIERDITRLRESINSLAKDLKSFSVEMSTRPQEGHYHAE</sequence>
<proteinExistence type="predicted"/>